<evidence type="ECO:0000313" key="3">
    <source>
        <dbReference type="Proteomes" id="UP000075653"/>
    </source>
</evidence>
<keyword evidence="3" id="KW-1185">Reference proteome</keyword>
<gene>
    <name evidence="2" type="ORF">FEMY_20130</name>
</gene>
<feature type="compositionally biased region" description="Polar residues" evidence="1">
    <location>
        <begin position="43"/>
        <end position="54"/>
    </location>
</feature>
<accession>A0A149VW57</accession>
<protein>
    <submittedName>
        <fullName evidence="2">Uncharacterized protein</fullName>
    </submittedName>
</protein>
<sequence length="131" mass="14049">MGDPTIEFQCPDRSIYPVLRRLAGRGTGEGIAGCPQGRHENMGTISSNQGDSRTSKVNEQFLPRAVNLAHGALEGSGKTLVAITELRITVGLAVCIFSPVFFPQQHQGHALAAQFLMNTAKVRLNMLAGTM</sequence>
<organism evidence="2 3">
    <name type="scientific">Ferrovum myxofaciens</name>
    <dbReference type="NCBI Taxonomy" id="416213"/>
    <lineage>
        <taxon>Bacteria</taxon>
        <taxon>Pseudomonadati</taxon>
        <taxon>Pseudomonadota</taxon>
        <taxon>Betaproteobacteria</taxon>
        <taxon>Ferrovales</taxon>
        <taxon>Ferrovaceae</taxon>
        <taxon>Ferrovum</taxon>
    </lineage>
</organism>
<evidence type="ECO:0000313" key="2">
    <source>
        <dbReference type="EMBL" id="KXW57450.1"/>
    </source>
</evidence>
<dbReference type="Proteomes" id="UP000075653">
    <property type="component" value="Unassembled WGS sequence"/>
</dbReference>
<reference evidence="2 3" key="1">
    <citation type="submission" date="2016-01" db="EMBL/GenBank/DDBJ databases">
        <title>Genome sequence of the acidophilic iron oxidising Ferrovum strain Z-31.</title>
        <authorList>
            <person name="Poehlein A."/>
            <person name="Ullrich S.R."/>
            <person name="Schloemann M."/>
            <person name="Muehling M."/>
            <person name="Daniel R."/>
        </authorList>
    </citation>
    <scope>NUCLEOTIDE SEQUENCE [LARGE SCALE GENOMIC DNA]</scope>
    <source>
        <strain evidence="2 3">Z-31</strain>
    </source>
</reference>
<feature type="region of interest" description="Disordered" evidence="1">
    <location>
        <begin position="31"/>
        <end position="54"/>
    </location>
</feature>
<name>A0A149VW57_9PROT</name>
<evidence type="ECO:0000256" key="1">
    <source>
        <dbReference type="SAM" id="MobiDB-lite"/>
    </source>
</evidence>
<proteinExistence type="predicted"/>
<comment type="caution">
    <text evidence="2">The sequence shown here is derived from an EMBL/GenBank/DDBJ whole genome shotgun (WGS) entry which is preliminary data.</text>
</comment>
<dbReference type="EMBL" id="LRRD01000058">
    <property type="protein sequence ID" value="KXW57450.1"/>
    <property type="molecule type" value="Genomic_DNA"/>
</dbReference>
<dbReference type="AlphaFoldDB" id="A0A149VW57"/>